<accession>A0A150G5F0</accession>
<evidence type="ECO:0000256" key="4">
    <source>
        <dbReference type="SAM" id="Coils"/>
    </source>
</evidence>
<comment type="subcellular location">
    <subcellularLocation>
        <location evidence="1">Nucleus</location>
    </subcellularLocation>
</comment>
<dbReference type="STRING" id="33097.A0A150G5F0"/>
<evidence type="ECO:0000256" key="2">
    <source>
        <dbReference type="ARBA" id="ARBA00009389"/>
    </source>
</evidence>
<protein>
    <recommendedName>
        <fullName evidence="7">c-Myc-binding protein</fullName>
    </recommendedName>
</protein>
<dbReference type="PRINTS" id="PR02028">
    <property type="entry name" value="CMYCBINDINGP"/>
</dbReference>
<evidence type="ECO:0000256" key="3">
    <source>
        <dbReference type="ARBA" id="ARBA00023242"/>
    </source>
</evidence>
<reference evidence="6" key="1">
    <citation type="journal article" date="2016" name="Nat. Commun.">
        <title>The Gonium pectorale genome demonstrates co-option of cell cycle regulation during the evolution of multicellularity.</title>
        <authorList>
            <person name="Hanschen E.R."/>
            <person name="Marriage T.N."/>
            <person name="Ferris P.J."/>
            <person name="Hamaji T."/>
            <person name="Toyoda A."/>
            <person name="Fujiyama A."/>
            <person name="Neme R."/>
            <person name="Noguchi H."/>
            <person name="Minakuchi Y."/>
            <person name="Suzuki M."/>
            <person name="Kawai-Toyooka H."/>
            <person name="Smith D.R."/>
            <person name="Sparks H."/>
            <person name="Anderson J."/>
            <person name="Bakaric R."/>
            <person name="Luria V."/>
            <person name="Karger A."/>
            <person name="Kirschner M.W."/>
            <person name="Durand P.M."/>
            <person name="Michod R.E."/>
            <person name="Nozaki H."/>
            <person name="Olson B.J."/>
        </authorList>
    </citation>
    <scope>NUCLEOTIDE SEQUENCE [LARGE SCALE GENOMIC DNA]</scope>
    <source>
        <strain evidence="6">NIES-2863</strain>
    </source>
</reference>
<dbReference type="GO" id="GO:0005634">
    <property type="term" value="C:nucleus"/>
    <property type="evidence" value="ECO:0007669"/>
    <property type="project" value="UniProtKB-SubCell"/>
</dbReference>
<dbReference type="AlphaFoldDB" id="A0A150G5F0"/>
<name>A0A150G5F0_GONPE</name>
<keyword evidence="3" id="KW-0539">Nucleus</keyword>
<organism evidence="5 6">
    <name type="scientific">Gonium pectorale</name>
    <name type="common">Green alga</name>
    <dbReference type="NCBI Taxonomy" id="33097"/>
    <lineage>
        <taxon>Eukaryota</taxon>
        <taxon>Viridiplantae</taxon>
        <taxon>Chlorophyta</taxon>
        <taxon>core chlorophytes</taxon>
        <taxon>Chlorophyceae</taxon>
        <taxon>CS clade</taxon>
        <taxon>Chlamydomonadales</taxon>
        <taxon>Volvocaceae</taxon>
        <taxon>Gonium</taxon>
    </lineage>
</organism>
<keyword evidence="4" id="KW-0175">Coiled coil</keyword>
<dbReference type="InterPro" id="IPR026060">
    <property type="entry name" value="AMY1"/>
</dbReference>
<dbReference type="Proteomes" id="UP000075714">
    <property type="component" value="Unassembled WGS sequence"/>
</dbReference>
<gene>
    <name evidence="5" type="ORF">GPECTOR_65g168</name>
</gene>
<dbReference type="PANTHER" id="PTHR13168">
    <property type="entry name" value="ASSOCIATE OF C-MYC AMY-1"/>
    <property type="match status" value="1"/>
</dbReference>
<evidence type="ECO:0000313" key="6">
    <source>
        <dbReference type="Proteomes" id="UP000075714"/>
    </source>
</evidence>
<dbReference type="PANTHER" id="PTHR13168:SF0">
    <property type="entry name" value="C-MYC-BINDING PROTEIN"/>
    <property type="match status" value="1"/>
</dbReference>
<evidence type="ECO:0000256" key="1">
    <source>
        <dbReference type="ARBA" id="ARBA00004123"/>
    </source>
</evidence>
<dbReference type="OrthoDB" id="524165at2759"/>
<evidence type="ECO:0008006" key="7">
    <source>
        <dbReference type="Google" id="ProtNLM"/>
    </source>
</evidence>
<proteinExistence type="inferred from homology"/>
<comment type="similarity">
    <text evidence="2">Belongs to the AMY1 family.</text>
</comment>
<feature type="coiled-coil region" evidence="4">
    <location>
        <begin position="55"/>
        <end position="89"/>
    </location>
</feature>
<comment type="caution">
    <text evidence="5">The sequence shown here is derived from an EMBL/GenBank/DDBJ whole genome shotgun (WGS) entry which is preliminary data.</text>
</comment>
<dbReference type="GO" id="GO:0003713">
    <property type="term" value="F:transcription coactivator activity"/>
    <property type="evidence" value="ECO:0007669"/>
    <property type="project" value="InterPro"/>
</dbReference>
<keyword evidence="6" id="KW-1185">Reference proteome</keyword>
<dbReference type="EMBL" id="LSYV01000066">
    <property type="protein sequence ID" value="KXZ44550.1"/>
    <property type="molecule type" value="Genomic_DNA"/>
</dbReference>
<sequence>MSESQKETFRKYLEQAGAIDVLVKVLVQLYEEPSKPKQALDYIKQCLGSPTPAEFEAVLAERDGLQKQLEEANQQIAELQARNVDVASREPTAKFH</sequence>
<evidence type="ECO:0000313" key="5">
    <source>
        <dbReference type="EMBL" id="KXZ44550.1"/>
    </source>
</evidence>